<dbReference type="GO" id="GO:0004497">
    <property type="term" value="F:monooxygenase activity"/>
    <property type="evidence" value="ECO:0007669"/>
    <property type="project" value="UniProtKB-KW"/>
</dbReference>
<dbReference type="PRINTS" id="PR00385">
    <property type="entry name" value="P450"/>
</dbReference>
<dbReference type="InterPro" id="IPR036396">
    <property type="entry name" value="Cyt_P450_sf"/>
</dbReference>
<keyword evidence="2 3" id="KW-0479">Metal-binding</keyword>
<dbReference type="EMBL" id="CM003529">
    <property type="protein sequence ID" value="RCV11529.1"/>
    <property type="molecule type" value="Genomic_DNA"/>
</dbReference>
<dbReference type="PRINTS" id="PR00463">
    <property type="entry name" value="EP450I"/>
</dbReference>
<gene>
    <name evidence="6" type="ORF">SETIT_2G193100v2</name>
</gene>
<evidence type="ECO:0000256" key="1">
    <source>
        <dbReference type="ARBA" id="ARBA00010617"/>
    </source>
</evidence>
<dbReference type="InterPro" id="IPR001128">
    <property type="entry name" value="Cyt_P450"/>
</dbReference>
<comment type="cofactor">
    <cofactor evidence="2">
        <name>heme</name>
        <dbReference type="ChEBI" id="CHEBI:30413"/>
    </cofactor>
</comment>
<dbReference type="GO" id="GO:0020037">
    <property type="term" value="F:heme binding"/>
    <property type="evidence" value="ECO:0007669"/>
    <property type="project" value="InterPro"/>
</dbReference>
<evidence type="ECO:0000313" key="6">
    <source>
        <dbReference type="EMBL" id="RCV11529.1"/>
    </source>
</evidence>
<sequence>MPLIITITVFLYLLLHKRKQAAVPSAPSLPSPPGPVGLPLVGSALHFIGPFSRSPHAVLTRLAETNRPVMSFRPGMAGNFVAVSSPAAAREALVDNDAALAPRFVPDVACALAHSSESISFLPTSSPLWRQHRATVGAHLSAARSLDATRQSMMRTRSGTLVGVGEAVLDSVLDVVSNILFSEDVVNTRVQGDTLFSDLVAVLEDWTRPNVSDAFPFLAPIDLLGSRHRVSRGLTKLYKFFDEEFVERRLLANGENHGDLLDVVLARHAKSGRITVEWAMALLLKHQDKMKKVQAELVATLGSKDFVEERDLNKLPYLQAVIKETLRLQPPAPLLPRQVVKDGMSLGGFSVPILALTFSSTYGPSGGTQRFLGKQAADFRGLDFAYKPFGAGRRMCPGLDFATRLVPPLLASILHKIEWRLPGGMAPKDVDLRDRYSTAAGTGGSTRGWAAAHPKIWPKESPPLPEARSREAVAASRRFSV</sequence>
<feature type="signal peptide" evidence="5">
    <location>
        <begin position="1"/>
        <end position="21"/>
    </location>
</feature>
<dbReference type="InterPro" id="IPR002401">
    <property type="entry name" value="Cyt_P450_E_grp-I"/>
</dbReference>
<feature type="compositionally biased region" description="Low complexity" evidence="4">
    <location>
        <begin position="472"/>
        <end position="481"/>
    </location>
</feature>
<comment type="similarity">
    <text evidence="1 3">Belongs to the cytochrome P450 family.</text>
</comment>
<dbReference type="Pfam" id="PF00067">
    <property type="entry name" value="p450"/>
    <property type="match status" value="3"/>
</dbReference>
<evidence type="ECO:0008006" key="7">
    <source>
        <dbReference type="Google" id="ProtNLM"/>
    </source>
</evidence>
<keyword evidence="2 3" id="KW-0349">Heme</keyword>
<keyword evidence="3" id="KW-0560">Oxidoreductase</keyword>
<keyword evidence="2 3" id="KW-0408">Iron</keyword>
<dbReference type="GO" id="GO:0016705">
    <property type="term" value="F:oxidoreductase activity, acting on paired donors, with incorporation or reduction of molecular oxygen"/>
    <property type="evidence" value="ECO:0007669"/>
    <property type="project" value="InterPro"/>
</dbReference>
<feature type="region of interest" description="Disordered" evidence="4">
    <location>
        <begin position="440"/>
        <end position="481"/>
    </location>
</feature>
<evidence type="ECO:0000256" key="5">
    <source>
        <dbReference type="SAM" id="SignalP"/>
    </source>
</evidence>
<protein>
    <recommendedName>
        <fullName evidence="7">Cytochrome P450</fullName>
    </recommendedName>
</protein>
<dbReference type="STRING" id="4555.A0A368Q0T9"/>
<dbReference type="SUPFAM" id="SSF48264">
    <property type="entry name" value="Cytochrome P450"/>
    <property type="match status" value="1"/>
</dbReference>
<keyword evidence="5" id="KW-0732">Signal</keyword>
<dbReference type="OrthoDB" id="2789670at2759"/>
<dbReference type="InterPro" id="IPR017972">
    <property type="entry name" value="Cyt_P450_CS"/>
</dbReference>
<reference evidence="6" key="2">
    <citation type="submission" date="2015-07" db="EMBL/GenBank/DDBJ databases">
        <authorList>
            <person name="Noorani M."/>
        </authorList>
    </citation>
    <scope>NUCLEOTIDE SEQUENCE</scope>
    <source>
        <strain evidence="6">Yugu1</strain>
    </source>
</reference>
<dbReference type="AlphaFoldDB" id="A0A368Q0T9"/>
<keyword evidence="3" id="KW-0503">Monooxygenase</keyword>
<dbReference type="PANTHER" id="PTHR47950">
    <property type="entry name" value="CYTOCHROME P450, FAMILY 76, SUBFAMILY C, POLYPEPTIDE 5-RELATED"/>
    <property type="match status" value="1"/>
</dbReference>
<evidence type="ECO:0000256" key="4">
    <source>
        <dbReference type="SAM" id="MobiDB-lite"/>
    </source>
</evidence>
<accession>A0A368Q0T9</accession>
<dbReference type="PROSITE" id="PS00086">
    <property type="entry name" value="CYTOCHROME_P450"/>
    <property type="match status" value="1"/>
</dbReference>
<dbReference type="Gene3D" id="1.10.630.10">
    <property type="entry name" value="Cytochrome P450"/>
    <property type="match status" value="2"/>
</dbReference>
<evidence type="ECO:0000256" key="3">
    <source>
        <dbReference type="RuleBase" id="RU000461"/>
    </source>
</evidence>
<feature type="chain" id="PRO_5016752074" description="Cytochrome P450" evidence="5">
    <location>
        <begin position="22"/>
        <end position="481"/>
    </location>
</feature>
<name>A0A368Q0T9_SETIT</name>
<evidence type="ECO:0000256" key="2">
    <source>
        <dbReference type="PIRSR" id="PIRSR602401-1"/>
    </source>
</evidence>
<reference evidence="6" key="1">
    <citation type="journal article" date="2012" name="Nat. Biotechnol.">
        <title>Reference genome sequence of the model plant Setaria.</title>
        <authorList>
            <person name="Bennetzen J.L."/>
            <person name="Schmutz J."/>
            <person name="Wang H."/>
            <person name="Percifield R."/>
            <person name="Hawkins J."/>
            <person name="Pontaroli A.C."/>
            <person name="Estep M."/>
            <person name="Feng L."/>
            <person name="Vaughn J.N."/>
            <person name="Grimwood J."/>
            <person name="Jenkins J."/>
            <person name="Barry K."/>
            <person name="Lindquist E."/>
            <person name="Hellsten U."/>
            <person name="Deshpande S."/>
            <person name="Wang X."/>
            <person name="Wu X."/>
            <person name="Mitros T."/>
            <person name="Triplett J."/>
            <person name="Yang X."/>
            <person name="Ye C.Y."/>
            <person name="Mauro-Herrera M."/>
            <person name="Wang L."/>
            <person name="Li P."/>
            <person name="Sharma M."/>
            <person name="Sharma R."/>
            <person name="Ronald P.C."/>
            <person name="Panaud O."/>
            <person name="Kellogg E.A."/>
            <person name="Brutnell T.P."/>
            <person name="Doust A.N."/>
            <person name="Tuskan G.A."/>
            <person name="Rokhsar D."/>
            <person name="Devos K.M."/>
        </authorList>
    </citation>
    <scope>NUCLEOTIDE SEQUENCE [LARGE SCALE GENOMIC DNA]</scope>
    <source>
        <strain evidence="6">Yugu1</strain>
    </source>
</reference>
<feature type="binding site" description="axial binding residue" evidence="2">
    <location>
        <position position="396"/>
    </location>
    <ligand>
        <name>heme</name>
        <dbReference type="ChEBI" id="CHEBI:30413"/>
    </ligand>
    <ligandPart>
        <name>Fe</name>
        <dbReference type="ChEBI" id="CHEBI:18248"/>
    </ligandPart>
</feature>
<dbReference type="PANTHER" id="PTHR47950:SF48">
    <property type="entry name" value="CYTOCHROME P450 FAMILY PROTEIN, EXPRESSED"/>
    <property type="match status" value="1"/>
</dbReference>
<organism evidence="6">
    <name type="scientific">Setaria italica</name>
    <name type="common">Foxtail millet</name>
    <name type="synonym">Panicum italicum</name>
    <dbReference type="NCBI Taxonomy" id="4555"/>
    <lineage>
        <taxon>Eukaryota</taxon>
        <taxon>Viridiplantae</taxon>
        <taxon>Streptophyta</taxon>
        <taxon>Embryophyta</taxon>
        <taxon>Tracheophyta</taxon>
        <taxon>Spermatophyta</taxon>
        <taxon>Magnoliopsida</taxon>
        <taxon>Liliopsida</taxon>
        <taxon>Poales</taxon>
        <taxon>Poaceae</taxon>
        <taxon>PACMAD clade</taxon>
        <taxon>Panicoideae</taxon>
        <taxon>Panicodae</taxon>
        <taxon>Paniceae</taxon>
        <taxon>Cenchrinae</taxon>
        <taxon>Setaria</taxon>
    </lineage>
</organism>
<proteinExistence type="inferred from homology"/>
<dbReference type="GO" id="GO:0005506">
    <property type="term" value="F:iron ion binding"/>
    <property type="evidence" value="ECO:0007669"/>
    <property type="project" value="InterPro"/>
</dbReference>